<feature type="chain" id="PRO_5002216586" evidence="1">
    <location>
        <begin position="19"/>
        <end position="303"/>
    </location>
</feature>
<dbReference type="PROSITE" id="PS50231">
    <property type="entry name" value="RICIN_B_LECTIN"/>
    <property type="match status" value="1"/>
</dbReference>
<dbReference type="OrthoDB" id="6770063at2759"/>
<dbReference type="EMBL" id="KN838614">
    <property type="protein sequence ID" value="KIK01011.1"/>
    <property type="molecule type" value="Genomic_DNA"/>
</dbReference>
<feature type="signal peptide" evidence="1">
    <location>
        <begin position="1"/>
        <end position="18"/>
    </location>
</feature>
<protein>
    <submittedName>
        <fullName evidence="3">Carbohydrate-binding module family 13 protein</fullName>
    </submittedName>
</protein>
<organism evidence="3 4">
    <name type="scientific">Laccaria amethystina LaAM-08-1</name>
    <dbReference type="NCBI Taxonomy" id="1095629"/>
    <lineage>
        <taxon>Eukaryota</taxon>
        <taxon>Fungi</taxon>
        <taxon>Dikarya</taxon>
        <taxon>Basidiomycota</taxon>
        <taxon>Agaricomycotina</taxon>
        <taxon>Agaricomycetes</taxon>
        <taxon>Agaricomycetidae</taxon>
        <taxon>Agaricales</taxon>
        <taxon>Agaricineae</taxon>
        <taxon>Hydnangiaceae</taxon>
        <taxon>Laccaria</taxon>
    </lineage>
</organism>
<evidence type="ECO:0000259" key="2">
    <source>
        <dbReference type="SMART" id="SM00458"/>
    </source>
</evidence>
<reference evidence="3 4" key="1">
    <citation type="submission" date="2014-04" db="EMBL/GenBank/DDBJ databases">
        <authorList>
            <consortium name="DOE Joint Genome Institute"/>
            <person name="Kuo A."/>
            <person name="Kohler A."/>
            <person name="Nagy L.G."/>
            <person name="Floudas D."/>
            <person name="Copeland A."/>
            <person name="Barry K.W."/>
            <person name="Cichocki N."/>
            <person name="Veneault-Fourrey C."/>
            <person name="LaButti K."/>
            <person name="Lindquist E.A."/>
            <person name="Lipzen A."/>
            <person name="Lundell T."/>
            <person name="Morin E."/>
            <person name="Murat C."/>
            <person name="Sun H."/>
            <person name="Tunlid A."/>
            <person name="Henrissat B."/>
            <person name="Grigoriev I.V."/>
            <person name="Hibbett D.S."/>
            <person name="Martin F."/>
            <person name="Nordberg H.P."/>
            <person name="Cantor M.N."/>
            <person name="Hua S.X."/>
        </authorList>
    </citation>
    <scope>NUCLEOTIDE SEQUENCE [LARGE SCALE GENOMIC DNA]</scope>
    <source>
        <strain evidence="3 4">LaAM-08-1</strain>
    </source>
</reference>
<dbReference type="Pfam" id="PF00652">
    <property type="entry name" value="Ricin_B_lectin"/>
    <property type="match status" value="1"/>
</dbReference>
<accession>A0A0C9X7L4</accession>
<dbReference type="AlphaFoldDB" id="A0A0C9X7L4"/>
<feature type="domain" description="Ricin B lectin" evidence="2">
    <location>
        <begin position="173"/>
        <end position="303"/>
    </location>
</feature>
<keyword evidence="1" id="KW-0732">Signal</keyword>
<name>A0A0C9X7L4_9AGAR</name>
<dbReference type="SUPFAM" id="SSF49870">
    <property type="entry name" value="Osmotin, thaumatin-like protein"/>
    <property type="match status" value="1"/>
</dbReference>
<dbReference type="SMART" id="SM00458">
    <property type="entry name" value="RICIN"/>
    <property type="match status" value="1"/>
</dbReference>
<dbReference type="SUPFAM" id="SSF50370">
    <property type="entry name" value="Ricin B-like lectins"/>
    <property type="match status" value="1"/>
</dbReference>
<dbReference type="InterPro" id="IPR000772">
    <property type="entry name" value="Ricin_B_lectin"/>
</dbReference>
<sequence length="303" mass="32216">MAFYLSFILLAFSSIALANLQFTINNKCPQPIMLYINGESQGSLAFNGIVSKIYSNDWSGFIYTNLNAGSGNTGVGTTRAGFYGNASYYYIVRDLNNFNTGVSIAPTSPISNGFCDVDVCNNATCTNVYNSPPTQFPAPSIVAPSVPLYQCPGSTGYTVTFCPADMFPVPKDAVGLHPIRSANKCLDVRGGIFQNGTAVQIYDCNETAAQKWIIGRGATTPVLLAGTGFCLDAGKTPASGVGLKIWQCFAGLPAQTWIYTLAGSIVLNGTNQCVDLTDGLTDNGNRLQTYQCADGNVNQAWTT</sequence>
<dbReference type="HOGENOM" id="CLU_912515_0_0_1"/>
<reference evidence="4" key="2">
    <citation type="submission" date="2015-01" db="EMBL/GenBank/DDBJ databases">
        <title>Evolutionary Origins and Diversification of the Mycorrhizal Mutualists.</title>
        <authorList>
            <consortium name="DOE Joint Genome Institute"/>
            <consortium name="Mycorrhizal Genomics Consortium"/>
            <person name="Kohler A."/>
            <person name="Kuo A."/>
            <person name="Nagy L.G."/>
            <person name="Floudas D."/>
            <person name="Copeland A."/>
            <person name="Barry K.W."/>
            <person name="Cichocki N."/>
            <person name="Veneault-Fourrey C."/>
            <person name="LaButti K."/>
            <person name="Lindquist E.A."/>
            <person name="Lipzen A."/>
            <person name="Lundell T."/>
            <person name="Morin E."/>
            <person name="Murat C."/>
            <person name="Riley R."/>
            <person name="Ohm R."/>
            <person name="Sun H."/>
            <person name="Tunlid A."/>
            <person name="Henrissat B."/>
            <person name="Grigoriev I.V."/>
            <person name="Hibbett D.S."/>
            <person name="Martin F."/>
        </authorList>
    </citation>
    <scope>NUCLEOTIDE SEQUENCE [LARGE SCALE GENOMIC DNA]</scope>
    <source>
        <strain evidence="4">LaAM-08-1</strain>
    </source>
</reference>
<keyword evidence="4" id="KW-1185">Reference proteome</keyword>
<proteinExistence type="predicted"/>
<evidence type="ECO:0000256" key="1">
    <source>
        <dbReference type="SAM" id="SignalP"/>
    </source>
</evidence>
<evidence type="ECO:0000313" key="3">
    <source>
        <dbReference type="EMBL" id="KIK01011.1"/>
    </source>
</evidence>
<evidence type="ECO:0000313" key="4">
    <source>
        <dbReference type="Proteomes" id="UP000054477"/>
    </source>
</evidence>
<gene>
    <name evidence="3" type="ORF">K443DRAFT_99377</name>
</gene>
<dbReference type="STRING" id="1095629.A0A0C9X7L4"/>
<dbReference type="InterPro" id="IPR037176">
    <property type="entry name" value="Osmotin/thaumatin-like_sf"/>
</dbReference>
<dbReference type="Gene3D" id="2.80.10.50">
    <property type="match status" value="2"/>
</dbReference>
<dbReference type="InterPro" id="IPR035992">
    <property type="entry name" value="Ricin_B-like_lectins"/>
</dbReference>
<dbReference type="Proteomes" id="UP000054477">
    <property type="component" value="Unassembled WGS sequence"/>
</dbReference>